<dbReference type="PANTHER" id="PTHR13224:SF6">
    <property type="entry name" value="MEDIATOR OF RNA POLYMERASE II TRANSCRIPTION SUBUNIT 16"/>
    <property type="match status" value="1"/>
</dbReference>
<evidence type="ECO:0000256" key="6">
    <source>
        <dbReference type="ARBA" id="ARBA00023163"/>
    </source>
</evidence>
<feature type="compositionally biased region" description="Basic and acidic residues" evidence="10">
    <location>
        <begin position="1"/>
        <end position="12"/>
    </location>
</feature>
<comment type="subunit">
    <text evidence="9">Component of the Mediator complex.</text>
</comment>
<dbReference type="KEGG" id="dha:DEHA2C13156g"/>
<keyword evidence="5 9" id="KW-0010">Activator</keyword>
<reference evidence="13 14" key="1">
    <citation type="journal article" date="2004" name="Nature">
        <title>Genome evolution in yeasts.</title>
        <authorList>
            <consortium name="Genolevures"/>
            <person name="Dujon B."/>
            <person name="Sherman D."/>
            <person name="Fischer G."/>
            <person name="Durrens P."/>
            <person name="Casaregola S."/>
            <person name="Lafontaine I."/>
            <person name="de Montigny J."/>
            <person name="Marck C."/>
            <person name="Neuveglise C."/>
            <person name="Talla E."/>
            <person name="Goffard N."/>
            <person name="Frangeul L."/>
            <person name="Aigle M."/>
            <person name="Anthouard V."/>
            <person name="Babour A."/>
            <person name="Barbe V."/>
            <person name="Barnay S."/>
            <person name="Blanchin S."/>
            <person name="Beckerich J.M."/>
            <person name="Beyne E."/>
            <person name="Bleykasten C."/>
            <person name="Boisrame A."/>
            <person name="Boyer J."/>
            <person name="Cattolico L."/>
            <person name="Confanioleri F."/>
            <person name="de Daruvar A."/>
            <person name="Despons L."/>
            <person name="Fabre E."/>
            <person name="Fairhead C."/>
            <person name="Ferry-Dumazet H."/>
            <person name="Groppi A."/>
            <person name="Hantraye F."/>
            <person name="Hennequin C."/>
            <person name="Jauniaux N."/>
            <person name="Joyet P."/>
            <person name="Kachouri R."/>
            <person name="Kerrest A."/>
            <person name="Koszul R."/>
            <person name="Lemaire M."/>
            <person name="Lesur I."/>
            <person name="Ma L."/>
            <person name="Muller H."/>
            <person name="Nicaud J.M."/>
            <person name="Nikolski M."/>
            <person name="Oztas S."/>
            <person name="Ozier-Kalogeropoulos O."/>
            <person name="Pellenz S."/>
            <person name="Potier S."/>
            <person name="Richard G.F."/>
            <person name="Straub M.L."/>
            <person name="Suleau A."/>
            <person name="Swennene D."/>
            <person name="Tekaia F."/>
            <person name="Wesolowski-Louvel M."/>
            <person name="Westhof E."/>
            <person name="Wirth B."/>
            <person name="Zeniou-Meyer M."/>
            <person name="Zivanovic I."/>
            <person name="Bolotin-Fukuhara M."/>
            <person name="Thierry A."/>
            <person name="Bouchier C."/>
            <person name="Caudron B."/>
            <person name="Scarpelli C."/>
            <person name="Gaillardin C."/>
            <person name="Weissenbach J."/>
            <person name="Wincker P."/>
            <person name="Souciet J.L."/>
        </authorList>
    </citation>
    <scope>NUCLEOTIDE SEQUENCE [LARGE SCALE GENOMIC DNA]</scope>
    <source>
        <strain evidence="14">ATCC 36239 / CBS 767 / BCRC 21394 / JCM 1990 / NBRC 0083 / IGC 2968</strain>
    </source>
</reference>
<name>B5RTA9_DEBHA</name>
<evidence type="ECO:0000256" key="10">
    <source>
        <dbReference type="SAM" id="MobiDB-lite"/>
    </source>
</evidence>
<dbReference type="STRING" id="284592.B5RTA9"/>
<evidence type="ECO:0000259" key="12">
    <source>
        <dbReference type="Pfam" id="PF20719"/>
    </source>
</evidence>
<evidence type="ECO:0000313" key="13">
    <source>
        <dbReference type="EMBL" id="CAR65571.1"/>
    </source>
</evidence>
<dbReference type="InterPro" id="IPR048338">
    <property type="entry name" value="Mediator_Med16"/>
</dbReference>
<dbReference type="Pfam" id="PF11635">
    <property type="entry name" value="Med16_N"/>
    <property type="match status" value="1"/>
</dbReference>
<dbReference type="GeneID" id="8998377"/>
<evidence type="ECO:0000256" key="5">
    <source>
        <dbReference type="ARBA" id="ARBA00023159"/>
    </source>
</evidence>
<keyword evidence="7 9" id="KW-0539">Nucleus</keyword>
<dbReference type="HOGENOM" id="CLU_013428_0_0_1"/>
<dbReference type="OMA" id="FDTTWLG"/>
<dbReference type="eggNOG" id="ENOG502QWAC">
    <property type="taxonomic scope" value="Eukaryota"/>
</dbReference>
<evidence type="ECO:0000256" key="3">
    <source>
        <dbReference type="ARBA" id="ARBA00019614"/>
    </source>
</evidence>
<accession>B5RTA9</accession>
<dbReference type="FunCoup" id="B5RTA9">
    <property type="interactions" value="290"/>
</dbReference>
<feature type="domain" description="Mediator complex subunit Med16 N-terminal" evidence="11">
    <location>
        <begin position="174"/>
        <end position="530"/>
    </location>
</feature>
<dbReference type="RefSeq" id="XP_002770208.1">
    <property type="nucleotide sequence ID" value="XM_002770162.1"/>
</dbReference>
<dbReference type="GO" id="GO:0045893">
    <property type="term" value="P:positive regulation of DNA-templated transcription"/>
    <property type="evidence" value="ECO:0007669"/>
    <property type="project" value="TreeGrafter"/>
</dbReference>
<sequence length="1037" mass="116420">MTVSSKEKHPSEEANDPIITSRSIESGPKMSNTISWSKNGFIAYAAPELNPKHNLNLTYLENVDGKSWQLAKHQGINVRPSAESNQTPELRLVSWSNLSTDLAVADIHGNFYVLLAGVGLLENKDANGSTSKNNGSSVPSTTSSPSYELTSYNHMEMIYRDIIDPQPTGRMISMSQIVSFKWLNIFKPQIINKPAVLTKVDNNSSSSPPFAYTYGVGQHHPHGTCHPISTKQACIALRQNGECILYFQGEHKVEYHKISIKLQFSSNAVIITKSSIGFKNDKDVIISAFDAVSNSIKTFLISIDWGFLVESAQKQKVDPHYHTPKEAQKVPSLILKTLHEMKPIAANICESNKESEIGDDIMDIDNEDNPKPKDIRLGDISSIDIISPSFDADSKLDILISYAYENEASEITTTIYRYILADSQDLVSETFADLGMRKNVSASLSDEIKDYSLVLQDKLTRPGHIQRIETAVADSFIVLIYTRGEIDVIDRHNLQIVNNRSEIELKNTKDGDTPSTVSTMFDVGFNFPIIPVTDRSPIVIAVSPNLTSIAYTKINNKDQQLNLQVLEKNTNHGISPKELFVTSVGFAFRHSYACYTNSSADDLLALIQSEIKRVSGLLHKSVSDKKHNIETILNKFIESIICESHKAINFQLDAFGKESVDKLLSNPPLQKLLSLQLVLGELQNHDHIISDIAWIVLNLRSTSFGIMFSLSSIYRQISKKKPIDDSLQDSIARGECIMSLIGNVKWLIDLMVYFNQELLQLSYSKDDPSQSKLTMSNSTVLPVLISKVPRLFLIYALSSIGKTHEILKKLNEDLSESNKVFTPMKEALNRYFTICNQSPLNLGLFENFLRECDAFIIKEIGQKVEGKDKGYGLKIEQKLVCQGEITEEILPIAKALIQRHSAYVNRDMKVSELYFYDVDWIDIGIYKLNSNYPEAKFPSDQYPVIHKYPNTLKQVVPRLRFSDKECIDALRKIVISVDFDEGSKTTNLSKLRKCTRCRSFSLVNDPLVFDSPGNIGLWTMVFQRTCICGNAWVNCGK</sequence>
<gene>
    <name evidence="9" type="primary">MED16</name>
    <name evidence="13" type="ordered locus">DEHA2C13156g</name>
</gene>
<dbReference type="PANTHER" id="PTHR13224">
    <property type="entry name" value="THYROID HORMONE RECEPTOR-ASSOCIATED PROTEIN-RELATED"/>
    <property type="match status" value="1"/>
</dbReference>
<evidence type="ECO:0000256" key="8">
    <source>
        <dbReference type="ARBA" id="ARBA00032015"/>
    </source>
</evidence>
<evidence type="ECO:0000256" key="4">
    <source>
        <dbReference type="ARBA" id="ARBA00023015"/>
    </source>
</evidence>
<comment type="subcellular location">
    <subcellularLocation>
        <location evidence="1 9">Nucleus</location>
    </subcellularLocation>
</comment>
<evidence type="ECO:0000256" key="2">
    <source>
        <dbReference type="ARBA" id="ARBA00006543"/>
    </source>
</evidence>
<dbReference type="EMBL" id="CR382135">
    <property type="protein sequence ID" value="CAR65571.1"/>
    <property type="molecule type" value="Genomic_DNA"/>
</dbReference>
<evidence type="ECO:0000313" key="14">
    <source>
        <dbReference type="Proteomes" id="UP000000599"/>
    </source>
</evidence>
<dbReference type="InterPro" id="IPR048339">
    <property type="entry name" value="Mediator_Med16_C"/>
</dbReference>
<dbReference type="InParanoid" id="B5RTA9"/>
<dbReference type="InterPro" id="IPR021665">
    <property type="entry name" value="Mediator_Med16_N"/>
</dbReference>
<evidence type="ECO:0000256" key="7">
    <source>
        <dbReference type="ARBA" id="ARBA00023242"/>
    </source>
</evidence>
<organism evidence="13 14">
    <name type="scientific">Debaryomyces hansenii (strain ATCC 36239 / CBS 767 / BCRC 21394 / JCM 1990 / NBRC 0083 / IGC 2968)</name>
    <name type="common">Yeast</name>
    <name type="synonym">Torulaspora hansenii</name>
    <dbReference type="NCBI Taxonomy" id="284592"/>
    <lineage>
        <taxon>Eukaryota</taxon>
        <taxon>Fungi</taxon>
        <taxon>Dikarya</taxon>
        <taxon>Ascomycota</taxon>
        <taxon>Saccharomycotina</taxon>
        <taxon>Pichiomycetes</taxon>
        <taxon>Debaryomycetaceae</taxon>
        <taxon>Debaryomyces</taxon>
    </lineage>
</organism>
<dbReference type="Pfam" id="PF20719">
    <property type="entry name" value="Med16_C"/>
    <property type="match status" value="1"/>
</dbReference>
<feature type="compositionally biased region" description="Low complexity" evidence="10">
    <location>
        <begin position="136"/>
        <end position="146"/>
    </location>
</feature>
<keyword evidence="6 9" id="KW-0804">Transcription</keyword>
<keyword evidence="14" id="KW-1185">Reference proteome</keyword>
<feature type="domain" description="Mediator complex subunit 16 C-terminal" evidence="12">
    <location>
        <begin position="899"/>
        <end position="1034"/>
    </location>
</feature>
<proteinExistence type="inferred from homology"/>
<feature type="region of interest" description="Disordered" evidence="10">
    <location>
        <begin position="127"/>
        <end position="147"/>
    </location>
</feature>
<evidence type="ECO:0000256" key="9">
    <source>
        <dbReference type="RuleBase" id="RU364149"/>
    </source>
</evidence>
<evidence type="ECO:0000259" key="11">
    <source>
        <dbReference type="Pfam" id="PF11635"/>
    </source>
</evidence>
<dbReference type="AlphaFoldDB" id="B5RTA9"/>
<protein>
    <recommendedName>
        <fullName evidence="3 9">Mediator of RNA polymerase II transcription subunit 16</fullName>
    </recommendedName>
    <alternativeName>
        <fullName evidence="8 9">Mediator complex subunit 16</fullName>
    </alternativeName>
</protein>
<dbReference type="VEuPathDB" id="FungiDB:DEHA2C13156g"/>
<evidence type="ECO:0000256" key="1">
    <source>
        <dbReference type="ARBA" id="ARBA00004123"/>
    </source>
</evidence>
<dbReference type="Proteomes" id="UP000000599">
    <property type="component" value="Chromosome C"/>
</dbReference>
<comment type="similarity">
    <text evidence="2 9">Belongs to the Mediator complex subunit 16 family.</text>
</comment>
<comment type="function">
    <text evidence="9">Component of the Mediator complex, a coactivator involved in the regulated transcription of nearly all RNA polymerase II-dependent genes. Mediator functions as a bridge to convey information from gene-specific regulatory proteins to the basal RNA polymerase II transcription machinery. Mediator is recruited to promoters by direct interactions with regulatory proteins and serves as a scaffold for the assembly of a functional preinitiation complex with RNA polymerase II and the general transcription factors.</text>
</comment>
<dbReference type="OrthoDB" id="4139168at2759"/>
<keyword evidence="4 9" id="KW-0805">Transcription regulation</keyword>
<dbReference type="GO" id="GO:0016592">
    <property type="term" value="C:mediator complex"/>
    <property type="evidence" value="ECO:0007669"/>
    <property type="project" value="InterPro"/>
</dbReference>
<feature type="region of interest" description="Disordered" evidence="10">
    <location>
        <begin position="1"/>
        <end position="24"/>
    </location>
</feature>